<sequence>MRWTEAVRTLPGVWLSPGVPLFGAASRGPADRQAGGRRRVRFCSIPRHRGEESRPAQRYRHGTQTSTDVVAIIYFTHIPRPALGSPTPQPLTAYPTSGLPFCRGAPPQTGHPRGTPVCGRQMPVPGPPGRRTASRCRPRSQNPQS</sequence>
<protein>
    <submittedName>
        <fullName evidence="2">Uncharacterized protein</fullName>
    </submittedName>
</protein>
<accession>A0A2Z4GZU9</accession>
<dbReference type="EMBL" id="MG999840">
    <property type="protein sequence ID" value="AWW07992.1"/>
    <property type="molecule type" value="Genomic_DNA"/>
</dbReference>
<organismHost>
    <name type="scientific">Homo sapiens</name>
    <name type="common">Human</name>
    <dbReference type="NCBI Taxonomy" id="9606"/>
</organismHost>
<name>A0A2Z4GZU9_HHV1</name>
<evidence type="ECO:0000256" key="1">
    <source>
        <dbReference type="SAM" id="MobiDB-lite"/>
    </source>
</evidence>
<proteinExistence type="predicted"/>
<reference evidence="2" key="1">
    <citation type="journal article" date="2018" name="MSphere">
        <title>Ultrasensitive Capture of Human Herpes Simplex Virus Genomes Directly from Clinical Samples Reveals Extraordinarily Limited Evolution in Cell Culture.</title>
        <authorList>
            <person name="Greninger A.L."/>
            <person name="Roychoudhury P."/>
            <person name="Xie H."/>
            <person name="Casto A."/>
            <person name="Cent A."/>
            <person name="Pepper G."/>
            <person name="Koelle D.M."/>
            <person name="Huang M.L."/>
            <person name="Wald A."/>
            <person name="Johnston C."/>
            <person name="Jerome K.R."/>
        </authorList>
    </citation>
    <scope>NUCLEOTIDE SEQUENCE</scope>
    <source>
        <strain evidence="2">2006-57630</strain>
    </source>
</reference>
<feature type="region of interest" description="Disordered" evidence="1">
    <location>
        <begin position="81"/>
        <end position="145"/>
    </location>
</feature>
<organism evidence="2">
    <name type="scientific">Human herpesvirus 1</name>
    <name type="common">HHV-1</name>
    <name type="synonym">Human herpes simplex virus 1</name>
    <dbReference type="NCBI Taxonomy" id="10298"/>
    <lineage>
        <taxon>Viruses</taxon>
        <taxon>Duplodnaviria</taxon>
        <taxon>Heunggongvirae</taxon>
        <taxon>Peploviricota</taxon>
        <taxon>Herviviricetes</taxon>
        <taxon>Herpesvirales</taxon>
        <taxon>Orthoherpesviridae</taxon>
        <taxon>Alphaherpesvirinae</taxon>
        <taxon>Simplexvirus</taxon>
        <taxon>Simplexvirus humanalpha1</taxon>
    </lineage>
</organism>
<evidence type="ECO:0000313" key="2">
    <source>
        <dbReference type="EMBL" id="AWW07992.1"/>
    </source>
</evidence>